<accession>A0A1D8GXB5</accession>
<dbReference type="EMBL" id="KX507373">
    <property type="protein sequence ID" value="AOT84348.1"/>
    <property type="molecule type" value="Genomic_DNA"/>
</dbReference>
<dbReference type="RefSeq" id="YP_009310764.1">
    <property type="nucleotide sequence ID" value="NC_031510.1"/>
</dbReference>
<dbReference type="RefSeq" id="YP_009310796.1">
    <property type="nucleotide sequence ID" value="NC_031510.1"/>
</dbReference>
<gene>
    <name evidence="1" type="primary">orf354</name>
</gene>
<proteinExistence type="predicted"/>
<dbReference type="GeneID" id="29991733"/>
<geneLocation type="chloroplast" evidence="1"/>
<sequence>MVNSLRYIASPVNNIFTNYLSREEQKNIAYECFESFKGTKYDKPGKKRNLGYFRSNRNFDTLVPSAYLRSPKAPRLKVPGNSFHGMNKVLLIEIVRKLTEINKEWLVIELDMSACHSRVAGSLLPIGNTLQQALEGNNFWERQINQFLPLYLDKDIEMSKKQFKRILKIFLYTSLNGGNPASPDRLVDNLTANVIELLPNNNLKESAIFQVTRSIAEDFQLVKEVKDLNRQCFSTTFLKTYTYTIDRYRPYKNEASYKGISMVLQGFEVVLACSLTQHVVELNGIPLSLDHDGLMALFIVDSEADTPSISLKQEVQRIEKELTNKLSPWSNYLLKSELPIEAKRHWFQGEVTEY</sequence>
<evidence type="ECO:0000313" key="1">
    <source>
        <dbReference type="EMBL" id="AOT84348.1"/>
    </source>
</evidence>
<protein>
    <submittedName>
        <fullName evidence="1">Uncharacterized protein</fullName>
    </submittedName>
</protein>
<dbReference type="AlphaFoldDB" id="A0A1D8GXB5"/>
<dbReference type="GeneID" id="29991744"/>
<reference evidence="1" key="1">
    <citation type="submission" date="2016-07" db="EMBL/GenBank/DDBJ databases">
        <title>Proliferation of group II introns in the chloroplast genome of the green alga Oedocladium carolinianum (Chlorophyceae).</title>
        <authorList>
            <person name="Brouard J.-S."/>
            <person name="Turmel M."/>
            <person name="Otis C."/>
            <person name="Lemieux C."/>
        </authorList>
    </citation>
    <scope>NUCLEOTIDE SEQUENCE</scope>
</reference>
<organism evidence="1">
    <name type="scientific">Oedocladium carolinianum</name>
    <dbReference type="NCBI Taxonomy" id="55992"/>
    <lineage>
        <taxon>Eukaryota</taxon>
        <taxon>Viridiplantae</taxon>
        <taxon>Chlorophyta</taxon>
        <taxon>core chlorophytes</taxon>
        <taxon>Chlorophyceae</taxon>
        <taxon>OCC clade</taxon>
        <taxon>Oedogoniales</taxon>
        <taxon>Oedogoniaceae</taxon>
        <taxon>Oedocladium</taxon>
    </lineage>
</organism>
<dbReference type="EMBL" id="KX507373">
    <property type="protein sequence ID" value="AOT84353.1"/>
    <property type="molecule type" value="Genomic_DNA"/>
</dbReference>
<keyword evidence="1" id="KW-0934">Plastid</keyword>
<name>A0A1D8GXB5_9CHLO</name>
<keyword evidence="1" id="KW-0150">Chloroplast</keyword>